<evidence type="ECO:0000313" key="2">
    <source>
        <dbReference type="Proteomes" id="UP001060215"/>
    </source>
</evidence>
<keyword evidence="2" id="KW-1185">Reference proteome</keyword>
<dbReference type="EMBL" id="CM045771">
    <property type="protein sequence ID" value="KAI7988016.1"/>
    <property type="molecule type" value="Genomic_DNA"/>
</dbReference>
<protein>
    <submittedName>
        <fullName evidence="1">Uncharacterized protein</fullName>
    </submittedName>
</protein>
<sequence length="140" mass="15054">MEICAQGSSRLRKGQSAPILDGVQRILKPAKLDFQVERSEAMRTNEFVLAKMAAQQLDEQLKQAAQLSTGLHVVGAVFPSAVAAAMNSTGGAFGPIYPMIALEPIIFPLGENLIAMYVFVFGAERAKLYKLGPACACLRI</sequence>
<organism evidence="1 2">
    <name type="scientific">Camellia lanceoleosa</name>
    <dbReference type="NCBI Taxonomy" id="1840588"/>
    <lineage>
        <taxon>Eukaryota</taxon>
        <taxon>Viridiplantae</taxon>
        <taxon>Streptophyta</taxon>
        <taxon>Embryophyta</taxon>
        <taxon>Tracheophyta</taxon>
        <taxon>Spermatophyta</taxon>
        <taxon>Magnoliopsida</taxon>
        <taxon>eudicotyledons</taxon>
        <taxon>Gunneridae</taxon>
        <taxon>Pentapetalae</taxon>
        <taxon>asterids</taxon>
        <taxon>Ericales</taxon>
        <taxon>Theaceae</taxon>
        <taxon>Camellia</taxon>
    </lineage>
</organism>
<name>A0ACC0FGX7_9ERIC</name>
<reference evidence="1 2" key="1">
    <citation type="journal article" date="2022" name="Plant J.">
        <title>Chromosome-level genome of Camellia lanceoleosa provides a valuable resource for understanding genome evolution and self-incompatibility.</title>
        <authorList>
            <person name="Gong W."/>
            <person name="Xiao S."/>
            <person name="Wang L."/>
            <person name="Liao Z."/>
            <person name="Chang Y."/>
            <person name="Mo W."/>
            <person name="Hu G."/>
            <person name="Li W."/>
            <person name="Zhao G."/>
            <person name="Zhu H."/>
            <person name="Hu X."/>
            <person name="Ji K."/>
            <person name="Xiang X."/>
            <person name="Song Q."/>
            <person name="Yuan D."/>
            <person name="Jin S."/>
            <person name="Zhang L."/>
        </authorList>
    </citation>
    <scope>NUCLEOTIDE SEQUENCE [LARGE SCALE GENOMIC DNA]</scope>
    <source>
        <strain evidence="1">SQ_2022a</strain>
    </source>
</reference>
<comment type="caution">
    <text evidence="1">The sequence shown here is derived from an EMBL/GenBank/DDBJ whole genome shotgun (WGS) entry which is preliminary data.</text>
</comment>
<gene>
    <name evidence="1" type="ORF">LOK49_LG13G02850</name>
</gene>
<proteinExistence type="predicted"/>
<evidence type="ECO:0000313" key="1">
    <source>
        <dbReference type="EMBL" id="KAI7988016.1"/>
    </source>
</evidence>
<dbReference type="Proteomes" id="UP001060215">
    <property type="component" value="Chromosome 14"/>
</dbReference>
<accession>A0ACC0FGX7</accession>